<proteinExistence type="predicted"/>
<dbReference type="GO" id="GO:0016747">
    <property type="term" value="F:acyltransferase activity, transferring groups other than amino-acyl groups"/>
    <property type="evidence" value="ECO:0007669"/>
    <property type="project" value="InterPro"/>
</dbReference>
<dbReference type="PANTHER" id="PTHR42791:SF14">
    <property type="entry name" value="N-ACETYLTRANSFERASE DOMAIN-CONTAINING PROTEIN"/>
    <property type="match status" value="1"/>
</dbReference>
<gene>
    <name evidence="2" type="ORF">GQ43DRAFT_445087</name>
</gene>
<feature type="domain" description="N-acetyltransferase" evidence="1">
    <location>
        <begin position="128"/>
        <end position="166"/>
    </location>
</feature>
<reference evidence="2" key="1">
    <citation type="journal article" date="2020" name="Stud. Mycol.">
        <title>101 Dothideomycetes genomes: a test case for predicting lifestyles and emergence of pathogens.</title>
        <authorList>
            <person name="Haridas S."/>
            <person name="Albert R."/>
            <person name="Binder M."/>
            <person name="Bloem J."/>
            <person name="Labutti K."/>
            <person name="Salamov A."/>
            <person name="Andreopoulos B."/>
            <person name="Baker S."/>
            <person name="Barry K."/>
            <person name="Bills G."/>
            <person name="Bluhm B."/>
            <person name="Cannon C."/>
            <person name="Castanera R."/>
            <person name="Culley D."/>
            <person name="Daum C."/>
            <person name="Ezra D."/>
            <person name="Gonzalez J."/>
            <person name="Henrissat B."/>
            <person name="Kuo A."/>
            <person name="Liang C."/>
            <person name="Lipzen A."/>
            <person name="Lutzoni F."/>
            <person name="Magnuson J."/>
            <person name="Mondo S."/>
            <person name="Nolan M."/>
            <person name="Ohm R."/>
            <person name="Pangilinan J."/>
            <person name="Park H.-J."/>
            <person name="Ramirez L."/>
            <person name="Alfaro M."/>
            <person name="Sun H."/>
            <person name="Tritt A."/>
            <person name="Yoshinaga Y."/>
            <person name="Zwiers L.-H."/>
            <person name="Turgeon B."/>
            <person name="Goodwin S."/>
            <person name="Spatafora J."/>
            <person name="Crous P."/>
            <person name="Grigoriev I."/>
        </authorList>
    </citation>
    <scope>NUCLEOTIDE SEQUENCE</scope>
    <source>
        <strain evidence="2">ATCC 74209</strain>
    </source>
</reference>
<protein>
    <recommendedName>
        <fullName evidence="1">N-acetyltransferase domain-containing protein</fullName>
    </recommendedName>
</protein>
<dbReference type="Gene3D" id="3.40.630.30">
    <property type="match status" value="1"/>
</dbReference>
<dbReference type="SUPFAM" id="SSF55729">
    <property type="entry name" value="Acyl-CoA N-acyltransferases (Nat)"/>
    <property type="match status" value="1"/>
</dbReference>
<dbReference type="Pfam" id="PF00583">
    <property type="entry name" value="Acetyltransf_1"/>
    <property type="match status" value="1"/>
</dbReference>
<dbReference type="EMBL" id="ML994384">
    <property type="protein sequence ID" value="KAF2196466.1"/>
    <property type="molecule type" value="Genomic_DNA"/>
</dbReference>
<comment type="caution">
    <text evidence="2">The sequence shown here is derived from an EMBL/GenBank/DDBJ whole genome shotgun (WGS) entry which is preliminary data.</text>
</comment>
<dbReference type="CDD" id="cd04301">
    <property type="entry name" value="NAT_SF"/>
    <property type="match status" value="1"/>
</dbReference>
<dbReference type="PANTHER" id="PTHR42791">
    <property type="entry name" value="GNAT FAMILY ACETYLTRANSFERASE"/>
    <property type="match status" value="1"/>
</dbReference>
<keyword evidence="3" id="KW-1185">Reference proteome</keyword>
<evidence type="ECO:0000259" key="1">
    <source>
        <dbReference type="Pfam" id="PF00583"/>
    </source>
</evidence>
<dbReference type="AlphaFoldDB" id="A0A9P4JEP3"/>
<dbReference type="InterPro" id="IPR000182">
    <property type="entry name" value="GNAT_dom"/>
</dbReference>
<dbReference type="OrthoDB" id="4738875at2759"/>
<dbReference type="InterPro" id="IPR052523">
    <property type="entry name" value="Trichothecene_AcTrans"/>
</dbReference>
<dbReference type="InterPro" id="IPR016181">
    <property type="entry name" value="Acyl_CoA_acyltransferase"/>
</dbReference>
<sequence>MTPCSLQECIDADMPRFFELFSLGFGPEKYPYVEHVFPKHDTSEGRKIGGERMLTLKHLDAQATWLKITENPSEKMIACAKWNIYSNTIPPEFGLEGEYWDSQDEKEYAQHLFAEYLVPRRKAIRDSGGNLVILDLLIVDPEYQRQGAGRMLVKWGTDVADRMGVEVSL</sequence>
<accession>A0A9P4JEP3</accession>
<name>A0A9P4JEP3_9PLEO</name>
<organism evidence="2 3">
    <name type="scientific">Delitschia confertaspora ATCC 74209</name>
    <dbReference type="NCBI Taxonomy" id="1513339"/>
    <lineage>
        <taxon>Eukaryota</taxon>
        <taxon>Fungi</taxon>
        <taxon>Dikarya</taxon>
        <taxon>Ascomycota</taxon>
        <taxon>Pezizomycotina</taxon>
        <taxon>Dothideomycetes</taxon>
        <taxon>Pleosporomycetidae</taxon>
        <taxon>Pleosporales</taxon>
        <taxon>Delitschiaceae</taxon>
        <taxon>Delitschia</taxon>
    </lineage>
</organism>
<dbReference type="Proteomes" id="UP000799536">
    <property type="component" value="Unassembled WGS sequence"/>
</dbReference>
<evidence type="ECO:0000313" key="3">
    <source>
        <dbReference type="Proteomes" id="UP000799536"/>
    </source>
</evidence>
<evidence type="ECO:0000313" key="2">
    <source>
        <dbReference type="EMBL" id="KAF2196466.1"/>
    </source>
</evidence>